<evidence type="ECO:0000313" key="4">
    <source>
        <dbReference type="Proteomes" id="UP000016626"/>
    </source>
</evidence>
<dbReference type="Pfam" id="PF10088">
    <property type="entry name" value="DUF2326"/>
    <property type="match status" value="1"/>
</dbReference>
<dbReference type="AlphaFoldDB" id="U2QCW3"/>
<dbReference type="InterPro" id="IPR027417">
    <property type="entry name" value="P-loop_NTPase"/>
</dbReference>
<feature type="domain" description="DUF2326" evidence="2">
    <location>
        <begin position="444"/>
        <end position="570"/>
    </location>
</feature>
<name>U2QCW3_LEPWF</name>
<organism evidence="3 4">
    <name type="scientific">Leptotrichia wadei (strain F0279)</name>
    <dbReference type="NCBI Taxonomy" id="888055"/>
    <lineage>
        <taxon>Bacteria</taxon>
        <taxon>Fusobacteriati</taxon>
        <taxon>Fusobacteriota</taxon>
        <taxon>Fusobacteriia</taxon>
        <taxon>Fusobacteriales</taxon>
        <taxon>Leptotrichiaceae</taxon>
        <taxon>Leptotrichia</taxon>
    </lineage>
</organism>
<evidence type="ECO:0000256" key="1">
    <source>
        <dbReference type="SAM" id="Coils"/>
    </source>
</evidence>
<protein>
    <recommendedName>
        <fullName evidence="2">DUF2326 domain-containing protein</fullName>
    </recommendedName>
</protein>
<comment type="caution">
    <text evidence="3">The sequence shown here is derived from an EMBL/GenBank/DDBJ whole genome shotgun (WGS) entry which is preliminary data.</text>
</comment>
<dbReference type="EMBL" id="AWVM01000012">
    <property type="protein sequence ID" value="ERK53964.1"/>
    <property type="molecule type" value="Genomic_DNA"/>
</dbReference>
<dbReference type="PATRIC" id="fig|888055.3.peg.184"/>
<keyword evidence="1" id="KW-0175">Coiled coil</keyword>
<proteinExistence type="predicted"/>
<dbReference type="InterPro" id="IPR018760">
    <property type="entry name" value="DUF2326"/>
</dbReference>
<accession>U2QCW3</accession>
<dbReference type="HOGENOM" id="CLU_034463_0_0_0"/>
<gene>
    <name evidence="3" type="ORF">HMPREF9015_00189</name>
</gene>
<feature type="coiled-coil region" evidence="1">
    <location>
        <begin position="339"/>
        <end position="420"/>
    </location>
</feature>
<dbReference type="RefSeq" id="WP_021745577.1">
    <property type="nucleotide sequence ID" value="NZ_KI271370.1"/>
</dbReference>
<sequence>MYIRKLKIESINQNRIIRDVTFKKNLNLIVDDTPITFQTETGNSVGKTTVLQLIDFCLGGKEEKITKDKESNQELKHIKEFLLNNEILITLSLSKQFSSNVDIQIRRNFLKRNKKIMEINGKNFIKDKEFLKALEKLIIGTRNEEKPSLRHILAHNIRYTDDRISNTLKMISSHTTSSEYETLFLYMFGFKVFDRTPLIKKLKIEETFKKKLLEDKDKTQLELQLGMIENNIEDLEKRKKNLVINEHYEKDLEKINYYKYNILKFSKKISELELRKNLLEETKEELESDISNLDIKLLNNLYNQATKYDLTQINKKFEEIVKYHNEMILEKIKFIVNDIPSLENEINSLKNILEKESKLKKELEKKIKYSNSLEDLEKIISELNEEFRKKGEIEKAITQIKNSENRIKIINEELNGVDRDIFTEEFKEKLKKQLLNFNEYFSKVSKELYNEEYGISYKIKEDKKTKKNIYEFESFNSNVSSGKKQGEIICFDLAYILFARENNIPHVDFILNDKKELMSDNQLIKVSMFAERHNIQLIFSILKDKLPEQLNNKKYIILELSQKNKLFKIENN</sequence>
<feature type="coiled-coil region" evidence="1">
    <location>
        <begin position="218"/>
        <end position="296"/>
    </location>
</feature>
<reference evidence="3 4" key="1">
    <citation type="submission" date="2013-06" db="EMBL/GenBank/DDBJ databases">
        <authorList>
            <person name="Weinstock G."/>
            <person name="Sodergren E."/>
            <person name="Lobos E.A."/>
            <person name="Fulton L."/>
            <person name="Fulton R."/>
            <person name="Courtney L."/>
            <person name="Fronick C."/>
            <person name="O'Laughlin M."/>
            <person name="Godfrey J."/>
            <person name="Wilson R.M."/>
            <person name="Miner T."/>
            <person name="Farmer C."/>
            <person name="Delehaunty K."/>
            <person name="Cordes M."/>
            <person name="Minx P."/>
            <person name="Tomlinson C."/>
            <person name="Chen J."/>
            <person name="Wollam A."/>
            <person name="Pepin K.H."/>
            <person name="Bhonagiri V."/>
            <person name="Zhang X."/>
            <person name="Warren W."/>
            <person name="Mitreva M."/>
            <person name="Mardis E.R."/>
            <person name="Wilson R.K."/>
        </authorList>
    </citation>
    <scope>NUCLEOTIDE SEQUENCE [LARGE SCALE GENOMIC DNA]</scope>
    <source>
        <strain evidence="3 4">F0279</strain>
    </source>
</reference>
<dbReference type="Gene3D" id="3.40.50.300">
    <property type="entry name" value="P-loop containing nucleotide triphosphate hydrolases"/>
    <property type="match status" value="1"/>
</dbReference>
<dbReference type="Proteomes" id="UP000016626">
    <property type="component" value="Unassembled WGS sequence"/>
</dbReference>
<evidence type="ECO:0000259" key="2">
    <source>
        <dbReference type="Pfam" id="PF10088"/>
    </source>
</evidence>
<evidence type="ECO:0000313" key="3">
    <source>
        <dbReference type="EMBL" id="ERK53964.1"/>
    </source>
</evidence>
<dbReference type="eggNOG" id="COG5293">
    <property type="taxonomic scope" value="Bacteria"/>
</dbReference>